<evidence type="ECO:0000256" key="2">
    <source>
        <dbReference type="ARBA" id="ARBA00022475"/>
    </source>
</evidence>
<keyword evidence="2" id="KW-1003">Cell membrane</keyword>
<name>A0A381YXY3_9ZZZZ</name>
<keyword evidence="4 6" id="KW-1133">Transmembrane helix</keyword>
<organism evidence="7">
    <name type="scientific">marine metagenome</name>
    <dbReference type="NCBI Taxonomy" id="408172"/>
    <lineage>
        <taxon>unclassified sequences</taxon>
        <taxon>metagenomes</taxon>
        <taxon>ecological metagenomes</taxon>
    </lineage>
</organism>
<evidence type="ECO:0000256" key="6">
    <source>
        <dbReference type="SAM" id="Phobius"/>
    </source>
</evidence>
<evidence type="ECO:0000313" key="7">
    <source>
        <dbReference type="EMBL" id="SVA81482.1"/>
    </source>
</evidence>
<gene>
    <name evidence="7" type="ORF">METZ01_LOCUS134336</name>
</gene>
<proteinExistence type="predicted"/>
<feature type="transmembrane region" description="Helical" evidence="6">
    <location>
        <begin position="12"/>
        <end position="30"/>
    </location>
</feature>
<dbReference type="NCBIfam" id="TIGR01195">
    <property type="entry name" value="oadG_fam"/>
    <property type="match status" value="1"/>
</dbReference>
<evidence type="ECO:0000256" key="5">
    <source>
        <dbReference type="ARBA" id="ARBA00023136"/>
    </source>
</evidence>
<accession>A0A381YXY3</accession>
<reference evidence="7" key="1">
    <citation type="submission" date="2018-05" db="EMBL/GenBank/DDBJ databases">
        <authorList>
            <person name="Lanie J.A."/>
            <person name="Ng W.-L."/>
            <person name="Kazmierczak K.M."/>
            <person name="Andrzejewski T.M."/>
            <person name="Davidsen T.M."/>
            <person name="Wayne K.J."/>
            <person name="Tettelin H."/>
            <person name="Glass J.I."/>
            <person name="Rusch D."/>
            <person name="Podicherti R."/>
            <person name="Tsui H.-C.T."/>
            <person name="Winkler M.E."/>
        </authorList>
    </citation>
    <scope>NUCLEOTIDE SEQUENCE</scope>
</reference>
<dbReference type="GO" id="GO:0015081">
    <property type="term" value="F:sodium ion transmembrane transporter activity"/>
    <property type="evidence" value="ECO:0007669"/>
    <property type="project" value="InterPro"/>
</dbReference>
<dbReference type="AlphaFoldDB" id="A0A381YXY3"/>
<evidence type="ECO:0000256" key="1">
    <source>
        <dbReference type="ARBA" id="ARBA00004236"/>
    </source>
</evidence>
<protein>
    <recommendedName>
        <fullName evidence="8">Oxaloacetate decarboxylase gamma chain</fullName>
    </recommendedName>
</protein>
<dbReference type="GO" id="GO:0005886">
    <property type="term" value="C:plasma membrane"/>
    <property type="evidence" value="ECO:0007669"/>
    <property type="project" value="UniProtKB-SubCell"/>
</dbReference>
<keyword evidence="5 6" id="KW-0472">Membrane</keyword>
<dbReference type="GO" id="GO:0036376">
    <property type="term" value="P:sodium ion export across plasma membrane"/>
    <property type="evidence" value="ECO:0007669"/>
    <property type="project" value="InterPro"/>
</dbReference>
<dbReference type="EMBL" id="UINC01019263">
    <property type="protein sequence ID" value="SVA81482.1"/>
    <property type="molecule type" value="Genomic_DNA"/>
</dbReference>
<evidence type="ECO:0000256" key="4">
    <source>
        <dbReference type="ARBA" id="ARBA00022989"/>
    </source>
</evidence>
<evidence type="ECO:0000256" key="3">
    <source>
        <dbReference type="ARBA" id="ARBA00022692"/>
    </source>
</evidence>
<dbReference type="Pfam" id="PF04277">
    <property type="entry name" value="OAD_gamma"/>
    <property type="match status" value="1"/>
</dbReference>
<dbReference type="InterPro" id="IPR005899">
    <property type="entry name" value="Na_pump_deCOase"/>
</dbReference>
<comment type="subcellular location">
    <subcellularLocation>
        <location evidence="1">Cell membrane</location>
    </subcellularLocation>
</comment>
<keyword evidence="3 6" id="KW-0812">Transmembrane</keyword>
<sequence length="70" mass="7930">MENPLITEALGLLMYGMTTVFVFLCILILLTQLMSKFVSSFDLGSEDEPDDSTFRRVAKEAAIKFHNKNK</sequence>
<evidence type="ECO:0008006" key="8">
    <source>
        <dbReference type="Google" id="ProtNLM"/>
    </source>
</evidence>